<gene>
    <name evidence="2" type="ORF">SAMN04488522_102576</name>
</gene>
<dbReference type="RefSeq" id="WP_073230563.1">
    <property type="nucleotide sequence ID" value="NZ_FQUQ01000002.1"/>
</dbReference>
<dbReference type="InterPro" id="IPR034660">
    <property type="entry name" value="DinB/YfiT-like"/>
</dbReference>
<keyword evidence="3" id="KW-1185">Reference proteome</keyword>
<organism evidence="2 3">
    <name type="scientific">Pedobacter caeni</name>
    <dbReference type="NCBI Taxonomy" id="288992"/>
    <lineage>
        <taxon>Bacteria</taxon>
        <taxon>Pseudomonadati</taxon>
        <taxon>Bacteroidota</taxon>
        <taxon>Sphingobacteriia</taxon>
        <taxon>Sphingobacteriales</taxon>
        <taxon>Sphingobacteriaceae</taxon>
        <taxon>Pedobacter</taxon>
    </lineage>
</organism>
<name>A0A1M5A503_9SPHI</name>
<dbReference type="EMBL" id="FQUQ01000002">
    <property type="protein sequence ID" value="SHF24942.1"/>
    <property type="molecule type" value="Genomic_DNA"/>
</dbReference>
<feature type="domain" description="DinB-like" evidence="1">
    <location>
        <begin position="29"/>
        <end position="177"/>
    </location>
</feature>
<dbReference type="AlphaFoldDB" id="A0A1M5A503"/>
<reference evidence="3" key="1">
    <citation type="submission" date="2016-11" db="EMBL/GenBank/DDBJ databases">
        <authorList>
            <person name="Varghese N."/>
            <person name="Submissions S."/>
        </authorList>
    </citation>
    <scope>NUCLEOTIDE SEQUENCE [LARGE SCALE GENOMIC DNA]</scope>
    <source>
        <strain evidence="3">DSM 16990</strain>
    </source>
</reference>
<accession>A0A1M5A503</accession>
<evidence type="ECO:0000313" key="2">
    <source>
        <dbReference type="EMBL" id="SHF24942.1"/>
    </source>
</evidence>
<dbReference type="Gene3D" id="1.20.120.450">
    <property type="entry name" value="dinb family like domain"/>
    <property type="match status" value="1"/>
</dbReference>
<dbReference type="OrthoDB" id="1524454at2"/>
<dbReference type="STRING" id="288992.SAMN04488522_102576"/>
<proteinExistence type="predicted"/>
<protein>
    <submittedName>
        <fullName evidence="2">DinB superfamily protein</fullName>
    </submittedName>
</protein>
<sequence>MKIKNEELITELLEITGKCSIAVRKMRMLDLSQLNYKRTAETWSILECIEHLNLYGDFYLPLVAQEVLSHQPGNVPGVFRTGIIGNYFVNLIRVKSGSVKKMSAQKEMNPLHGDLTITTIDRFLKQQEQLESLLIQCQAINLTKARTAISLTKWIKLRLGDTLRFLVYHIERHTLQAERIPKSRIEV</sequence>
<dbReference type="Pfam" id="PF12867">
    <property type="entry name" value="DinB_2"/>
    <property type="match status" value="1"/>
</dbReference>
<dbReference type="InterPro" id="IPR024775">
    <property type="entry name" value="DinB-like"/>
</dbReference>
<dbReference type="SUPFAM" id="SSF109854">
    <property type="entry name" value="DinB/YfiT-like putative metalloenzymes"/>
    <property type="match status" value="1"/>
</dbReference>
<evidence type="ECO:0000259" key="1">
    <source>
        <dbReference type="Pfam" id="PF12867"/>
    </source>
</evidence>
<dbReference type="Proteomes" id="UP000184287">
    <property type="component" value="Unassembled WGS sequence"/>
</dbReference>
<evidence type="ECO:0000313" key="3">
    <source>
        <dbReference type="Proteomes" id="UP000184287"/>
    </source>
</evidence>